<evidence type="ECO:0000256" key="1">
    <source>
        <dbReference type="SAM" id="MobiDB-lite"/>
    </source>
</evidence>
<dbReference type="RefSeq" id="WP_203946893.1">
    <property type="nucleotide sequence ID" value="NZ_BOOR01000038.1"/>
</dbReference>
<evidence type="ECO:0000313" key="3">
    <source>
        <dbReference type="EMBL" id="GII56761.1"/>
    </source>
</evidence>
<feature type="signal peptide" evidence="2">
    <location>
        <begin position="1"/>
        <end position="33"/>
    </location>
</feature>
<dbReference type="PROSITE" id="PS51257">
    <property type="entry name" value="PROKAR_LIPOPROTEIN"/>
    <property type="match status" value="1"/>
</dbReference>
<sequence>MNSRSVRARVFRWATALSLITGALAVAGCGASAADPAPTVTVTVTEEPAAAPGTPDAAATDAALAGPVKACELVTKAEAEKLAGTKLADGVEGDPSTPACRYTGPPTGPTAQVEVYAGDGAKKIFDIDKTLEHKFTEVPGIGDEAHYEDNMIFFLKSGTWVGIRLVLLNDPAKNRKPMEELAATAASRL</sequence>
<evidence type="ECO:0008006" key="5">
    <source>
        <dbReference type="Google" id="ProtNLM"/>
    </source>
</evidence>
<dbReference type="Proteomes" id="UP000605992">
    <property type="component" value="Unassembled WGS sequence"/>
</dbReference>
<comment type="caution">
    <text evidence="3">The sequence shown here is derived from an EMBL/GenBank/DDBJ whole genome shotgun (WGS) entry which is preliminary data.</text>
</comment>
<evidence type="ECO:0000256" key="2">
    <source>
        <dbReference type="SAM" id="SignalP"/>
    </source>
</evidence>
<evidence type="ECO:0000313" key="4">
    <source>
        <dbReference type="Proteomes" id="UP000605992"/>
    </source>
</evidence>
<feature type="chain" id="PRO_5035249300" description="DUF3558 domain-containing protein" evidence="2">
    <location>
        <begin position="34"/>
        <end position="189"/>
    </location>
</feature>
<proteinExistence type="predicted"/>
<protein>
    <recommendedName>
        <fullName evidence="5">DUF3558 domain-containing protein</fullName>
    </recommendedName>
</protein>
<name>A0A8J3V8B9_9ACTN</name>
<keyword evidence="4" id="KW-1185">Reference proteome</keyword>
<organism evidence="3 4">
    <name type="scientific">Planotetraspora thailandica</name>
    <dbReference type="NCBI Taxonomy" id="487172"/>
    <lineage>
        <taxon>Bacteria</taxon>
        <taxon>Bacillati</taxon>
        <taxon>Actinomycetota</taxon>
        <taxon>Actinomycetes</taxon>
        <taxon>Streptosporangiales</taxon>
        <taxon>Streptosporangiaceae</taxon>
        <taxon>Planotetraspora</taxon>
    </lineage>
</organism>
<dbReference type="AlphaFoldDB" id="A0A8J3V8B9"/>
<dbReference type="EMBL" id="BOOR01000038">
    <property type="protein sequence ID" value="GII56761.1"/>
    <property type="molecule type" value="Genomic_DNA"/>
</dbReference>
<feature type="region of interest" description="Disordered" evidence="1">
    <location>
        <begin position="88"/>
        <end position="107"/>
    </location>
</feature>
<gene>
    <name evidence="3" type="ORF">Pth03_51500</name>
</gene>
<keyword evidence="2" id="KW-0732">Signal</keyword>
<reference evidence="3" key="1">
    <citation type="submission" date="2021-01" db="EMBL/GenBank/DDBJ databases">
        <title>Whole genome shotgun sequence of Planotetraspora thailandica NBRC 104271.</title>
        <authorList>
            <person name="Komaki H."/>
            <person name="Tamura T."/>
        </authorList>
    </citation>
    <scope>NUCLEOTIDE SEQUENCE</scope>
    <source>
        <strain evidence="3">NBRC 104271</strain>
    </source>
</reference>
<accession>A0A8J3V8B9</accession>